<feature type="region of interest" description="Disordered" evidence="2">
    <location>
        <begin position="365"/>
        <end position="429"/>
    </location>
</feature>
<gene>
    <name evidence="4" type="ORF">I7412_01760</name>
</gene>
<keyword evidence="3" id="KW-0812">Transmembrane</keyword>
<feature type="transmembrane region" description="Helical" evidence="3">
    <location>
        <begin position="6"/>
        <end position="27"/>
    </location>
</feature>
<dbReference type="RefSeq" id="WP_203006818.1">
    <property type="nucleotide sequence ID" value="NZ_JADWYU010000149.1"/>
</dbReference>
<feature type="coiled-coil region" evidence="1">
    <location>
        <begin position="107"/>
        <end position="134"/>
    </location>
</feature>
<name>A0A937RBL6_9ACTN</name>
<evidence type="ECO:0000313" key="4">
    <source>
        <dbReference type="EMBL" id="MBL7625924.1"/>
    </source>
</evidence>
<evidence type="ECO:0000256" key="2">
    <source>
        <dbReference type="SAM" id="MobiDB-lite"/>
    </source>
</evidence>
<dbReference type="Proteomes" id="UP000604475">
    <property type="component" value="Unassembled WGS sequence"/>
</dbReference>
<accession>A0A937RBL6</accession>
<keyword evidence="1" id="KW-0175">Coiled coil</keyword>
<keyword evidence="3" id="KW-1133">Transmembrane helix</keyword>
<comment type="caution">
    <text evidence="4">The sequence shown here is derived from an EMBL/GenBank/DDBJ whole genome shotgun (WGS) entry which is preliminary data.</text>
</comment>
<feature type="compositionally biased region" description="Low complexity" evidence="2">
    <location>
        <begin position="378"/>
        <end position="387"/>
    </location>
</feature>
<evidence type="ECO:0000256" key="1">
    <source>
        <dbReference type="SAM" id="Coils"/>
    </source>
</evidence>
<dbReference type="EMBL" id="JAEACQ010000122">
    <property type="protein sequence ID" value="MBL7625924.1"/>
    <property type="molecule type" value="Genomic_DNA"/>
</dbReference>
<feature type="region of interest" description="Disordered" evidence="2">
    <location>
        <begin position="271"/>
        <end position="329"/>
    </location>
</feature>
<reference evidence="4" key="1">
    <citation type="submission" date="2020-12" db="EMBL/GenBank/DDBJ databases">
        <title>Genomic characterization of non-nitrogen-fixing Frankia strains.</title>
        <authorList>
            <person name="Carlos-Shanley C."/>
            <person name="Guerra T."/>
            <person name="Hahn D."/>
        </authorList>
    </citation>
    <scope>NUCLEOTIDE SEQUENCE</scope>
    <source>
        <strain evidence="4">CN6</strain>
    </source>
</reference>
<keyword evidence="5" id="KW-1185">Reference proteome</keyword>
<protein>
    <submittedName>
        <fullName evidence="4">Uncharacterized protein</fullName>
    </submittedName>
</protein>
<dbReference type="Gene3D" id="1.10.150.20">
    <property type="entry name" value="5' to 3' exonuclease, C-terminal subdomain"/>
    <property type="match status" value="1"/>
</dbReference>
<sequence length="510" mass="52825">MLYLAGQILAFVLVALVLGAVLAWVLLIGPMRRGRATVAAGGASPPRADLVVGSSGEALSPKDGADGVQEAAEAPSGAVGLARLDEDRLGALTDWLRRREERDLVENAELVTRLAAAERQAGDSERRLAAAERQTTEAIEQVGAAQARITQIEAELRGVASDERETRQLRTALAEAETRAARFSARLAIMRTEAEEAAHQVAAVTERMEHRQAEWTAERADLLVRIAEAEAIAAAWTAGEPESPAGYADLTVDELADPAALVGAQGMHGQDMAAGAAGSPMAREDSLAPSVSPDRPVEPMRLAVGVMTPAGGSSTGGQGPSSDAALVGAGAARHPASAVDTATLDTVDTATLDTVVQEILDADAIERDARADQPEPGAGDQADSSPADPAPACPIDDAVPAGLGEPIREIGDLPGSPGPAGDPTLEAPAWGGLAEPVASTDNLREIVGIGPVIETRLRTLGVTSFRQLAAMGDTDVERLSARLDGFGSRIVSDDWVGQARELQERYHGGL</sequence>
<organism evidence="4 5">
    <name type="scientific">Frankia nepalensis</name>
    <dbReference type="NCBI Taxonomy" id="1836974"/>
    <lineage>
        <taxon>Bacteria</taxon>
        <taxon>Bacillati</taxon>
        <taxon>Actinomycetota</taxon>
        <taxon>Actinomycetes</taxon>
        <taxon>Frankiales</taxon>
        <taxon>Frankiaceae</taxon>
        <taxon>Frankia</taxon>
    </lineage>
</organism>
<dbReference type="AlphaFoldDB" id="A0A937RBL6"/>
<evidence type="ECO:0000313" key="5">
    <source>
        <dbReference type="Proteomes" id="UP000604475"/>
    </source>
</evidence>
<feature type="coiled-coil region" evidence="1">
    <location>
        <begin position="159"/>
        <end position="193"/>
    </location>
</feature>
<evidence type="ECO:0000256" key="3">
    <source>
        <dbReference type="SAM" id="Phobius"/>
    </source>
</evidence>
<proteinExistence type="predicted"/>
<keyword evidence="3" id="KW-0472">Membrane</keyword>